<feature type="region of interest" description="Disordered" evidence="1">
    <location>
        <begin position="22"/>
        <end position="54"/>
    </location>
</feature>
<evidence type="ECO:0000256" key="1">
    <source>
        <dbReference type="SAM" id="MobiDB-lite"/>
    </source>
</evidence>
<dbReference type="RefSeq" id="WP_206657967.1">
    <property type="nucleotide sequence ID" value="NZ_CP071182.1"/>
</dbReference>
<dbReference type="SUPFAM" id="SSF110296">
    <property type="entry name" value="Oligoxyloglucan reducing end-specific cellobiohydrolase"/>
    <property type="match status" value="2"/>
</dbReference>
<name>A0A9X7W1C6_9BACL</name>
<evidence type="ECO:0008006" key="5">
    <source>
        <dbReference type="Google" id="ProtNLM"/>
    </source>
</evidence>
<dbReference type="Proteomes" id="UP000663505">
    <property type="component" value="Chromosome"/>
</dbReference>
<accession>A0A9X7W1C6</accession>
<organism evidence="3 4">
    <name type="scientific">Alicyclobacillus mengziensis</name>
    <dbReference type="NCBI Taxonomy" id="2931921"/>
    <lineage>
        <taxon>Bacteria</taxon>
        <taxon>Bacillati</taxon>
        <taxon>Bacillota</taxon>
        <taxon>Bacilli</taxon>
        <taxon>Bacillales</taxon>
        <taxon>Alicyclobacillaceae</taxon>
        <taxon>Alicyclobacillus</taxon>
    </lineage>
</organism>
<dbReference type="Gene3D" id="2.130.10.10">
    <property type="entry name" value="YVTN repeat-like/Quinoprotein amine dehydrogenase"/>
    <property type="match status" value="2"/>
</dbReference>
<evidence type="ECO:0000313" key="4">
    <source>
        <dbReference type="Proteomes" id="UP000663505"/>
    </source>
</evidence>
<keyword evidence="2" id="KW-0732">Signal</keyword>
<evidence type="ECO:0000313" key="3">
    <source>
        <dbReference type="EMBL" id="QSO48637.1"/>
    </source>
</evidence>
<dbReference type="EMBL" id="CP071182">
    <property type="protein sequence ID" value="QSO48637.1"/>
    <property type="molecule type" value="Genomic_DNA"/>
</dbReference>
<gene>
    <name evidence="3" type="ORF">JZ786_06615</name>
</gene>
<sequence>MKNVVLLSSVVATTIFLLAGCASPSSKPQPSPTGSRTTHVRDSNTPKNPATQGVQISQQNATGFSSIHMVSPTTGWATGNGAVWHTTDGAITWENVTPREIRPSSKLQTYSYSFSKNHFWLAVTTDTQTAVQIYRTSDGGQTWNMTQIHDVGYPMHLSFTDVNHGWLSLMQGAAAGSERESIYQTNNAGETWNKISYTNEIPGGTLPFEGDKTGANFVNTQHGWATGFSPVSGQVYLFQTRNDGHTWKSQNVPVPLSLHGSQFTSHPPIFFNQTDGILTVQVNAIPAGFLVYQTTNGGKSWEPSTLLMGTTRNAVSSTWDFVAPNVGFVTDGAKLFMTDNGGQAWIILQPNISLKGVNELDFITQTDGWALTTSGFLYHTTDGGYTWTKVH</sequence>
<dbReference type="AlphaFoldDB" id="A0A9X7W1C6"/>
<feature type="compositionally biased region" description="Polar residues" evidence="1">
    <location>
        <begin position="45"/>
        <end position="54"/>
    </location>
</feature>
<feature type="signal peptide" evidence="2">
    <location>
        <begin position="1"/>
        <end position="19"/>
    </location>
</feature>
<protein>
    <recommendedName>
        <fullName evidence="5">Photosynthesis system II assembly factor Ycf48/Hcf136-like domain-containing protein</fullName>
    </recommendedName>
</protein>
<proteinExistence type="predicted"/>
<reference evidence="3 4" key="1">
    <citation type="submission" date="2021-02" db="EMBL/GenBank/DDBJ databases">
        <title>Alicyclobacillus curvatus sp. nov. and Alicyclobacillus mengziensis sp. nov., two acidophilic bacteria isolated from acid mine drainage.</title>
        <authorList>
            <person name="Huang Y."/>
        </authorList>
    </citation>
    <scope>NUCLEOTIDE SEQUENCE [LARGE SCALE GENOMIC DNA]</scope>
    <source>
        <strain evidence="3 4">S30H14</strain>
    </source>
</reference>
<dbReference type="PANTHER" id="PTHR47199:SF2">
    <property type="entry name" value="PHOTOSYSTEM II STABILITY_ASSEMBLY FACTOR HCF136, CHLOROPLASTIC"/>
    <property type="match status" value="1"/>
</dbReference>
<dbReference type="KEGG" id="afx:JZ786_06615"/>
<dbReference type="PROSITE" id="PS51257">
    <property type="entry name" value="PROKAR_LIPOPROTEIN"/>
    <property type="match status" value="1"/>
</dbReference>
<feature type="chain" id="PRO_5040948138" description="Photosynthesis system II assembly factor Ycf48/Hcf136-like domain-containing protein" evidence="2">
    <location>
        <begin position="20"/>
        <end position="391"/>
    </location>
</feature>
<dbReference type="PANTHER" id="PTHR47199">
    <property type="entry name" value="PHOTOSYSTEM II STABILITY/ASSEMBLY FACTOR HCF136, CHLOROPLASTIC"/>
    <property type="match status" value="1"/>
</dbReference>
<dbReference type="InterPro" id="IPR015943">
    <property type="entry name" value="WD40/YVTN_repeat-like_dom_sf"/>
</dbReference>
<keyword evidence="4" id="KW-1185">Reference proteome</keyword>
<feature type="compositionally biased region" description="Polar residues" evidence="1">
    <location>
        <begin position="23"/>
        <end position="38"/>
    </location>
</feature>
<evidence type="ECO:0000256" key="2">
    <source>
        <dbReference type="SAM" id="SignalP"/>
    </source>
</evidence>